<dbReference type="Gene3D" id="1.20.1070.10">
    <property type="entry name" value="Rhodopsin 7-helix transmembrane proteins"/>
    <property type="match status" value="1"/>
</dbReference>
<dbReference type="GeneID" id="111841447"/>
<evidence type="ECO:0000256" key="2">
    <source>
        <dbReference type="ARBA" id="ARBA00022475"/>
    </source>
</evidence>
<evidence type="ECO:0000256" key="11">
    <source>
        <dbReference type="ARBA" id="ARBA00023180"/>
    </source>
</evidence>
<dbReference type="PROSITE" id="PS50262">
    <property type="entry name" value="G_PROTEIN_RECEP_F1_2"/>
    <property type="match status" value="1"/>
</dbReference>
<feature type="domain" description="G-protein coupled receptors family 1 profile" evidence="15">
    <location>
        <begin position="39"/>
        <end position="289"/>
    </location>
</feature>
<evidence type="ECO:0000256" key="13">
    <source>
        <dbReference type="RuleBase" id="RU000688"/>
    </source>
</evidence>
<dbReference type="GO" id="GO:0004930">
    <property type="term" value="F:G protein-coupled receptor activity"/>
    <property type="evidence" value="ECO:0007669"/>
    <property type="project" value="UniProtKB-KW"/>
</dbReference>
<dbReference type="GeneTree" id="ENSGT00950000183048"/>
<evidence type="ECO:0000256" key="14">
    <source>
        <dbReference type="RuleBase" id="RU363047"/>
    </source>
</evidence>
<dbReference type="PANTHER" id="PTHR26451">
    <property type="entry name" value="G_PROTEIN_RECEP_F1_2 DOMAIN-CONTAINING PROTEIN"/>
    <property type="match status" value="1"/>
</dbReference>
<feature type="transmembrane region" description="Helical" evidence="14">
    <location>
        <begin position="23"/>
        <end position="46"/>
    </location>
</feature>
<evidence type="ECO:0000256" key="5">
    <source>
        <dbReference type="ARBA" id="ARBA00022725"/>
    </source>
</evidence>
<evidence type="ECO:0000259" key="15">
    <source>
        <dbReference type="PROSITE" id="PS50262"/>
    </source>
</evidence>
<evidence type="ECO:0000256" key="3">
    <source>
        <dbReference type="ARBA" id="ARBA00022606"/>
    </source>
</evidence>
<reference evidence="16" key="1">
    <citation type="submission" date="2025-08" db="UniProtKB">
        <authorList>
            <consortium name="Ensembl"/>
        </authorList>
    </citation>
    <scope>IDENTIFICATION</scope>
</reference>
<accession>A0A3B3SM16</accession>
<dbReference type="PRINTS" id="PR00237">
    <property type="entry name" value="GPCRRHODOPSN"/>
</dbReference>
<feature type="transmembrane region" description="Helical" evidence="14">
    <location>
        <begin position="58"/>
        <end position="80"/>
    </location>
</feature>
<feature type="transmembrane region" description="Helical" evidence="14">
    <location>
        <begin position="237"/>
        <end position="256"/>
    </location>
</feature>
<dbReference type="FunFam" id="1.20.1070.10:FF:000024">
    <property type="entry name" value="Olfactory receptor"/>
    <property type="match status" value="1"/>
</dbReference>
<evidence type="ECO:0000256" key="9">
    <source>
        <dbReference type="ARBA" id="ARBA00023157"/>
    </source>
</evidence>
<keyword evidence="11" id="KW-0325">Glycoprotein</keyword>
<evidence type="ECO:0000256" key="12">
    <source>
        <dbReference type="ARBA" id="ARBA00023224"/>
    </source>
</evidence>
<proteinExistence type="inferred from homology"/>
<feature type="transmembrane region" description="Helical" evidence="14">
    <location>
        <begin position="100"/>
        <end position="118"/>
    </location>
</feature>
<dbReference type="Ensembl" id="ENSPKIT00000012177.1">
    <property type="protein sequence ID" value="ENSPKIP00000031335.1"/>
    <property type="gene ID" value="ENSPKIG00000011856.1"/>
</dbReference>
<dbReference type="InterPro" id="IPR052921">
    <property type="entry name" value="GPCR1_Superfamily_Member"/>
</dbReference>
<dbReference type="Proteomes" id="UP000261540">
    <property type="component" value="Unplaced"/>
</dbReference>
<reference evidence="16" key="2">
    <citation type="submission" date="2025-09" db="UniProtKB">
        <authorList>
            <consortium name="Ensembl"/>
        </authorList>
    </citation>
    <scope>IDENTIFICATION</scope>
</reference>
<keyword evidence="8 14" id="KW-0472">Membrane</keyword>
<feature type="transmembrane region" description="Helical" evidence="14">
    <location>
        <begin position="276"/>
        <end position="298"/>
    </location>
</feature>
<dbReference type="InterPro" id="IPR000725">
    <property type="entry name" value="Olfact_rcpt"/>
</dbReference>
<keyword evidence="10 13" id="KW-0675">Receptor</keyword>
<sequence>MDNMSEVTSFILTGYFEMEDLKYLYFTVFFLLYIMTVFANVLLICVICAERSLHDPMYIFLCALAVNGMYGSTSLVPSILGQLMSPTHIMSLGCCLAQIYSLHTYVIAEFSVLAVMSYDRYIAICYPLHYHIIMSPRKVCVLVVLSWIYPFVAFGIYFIFTTKLTFCRNIIPKVHCMNFELVRLSCFSTYVHSIVGLVATVFYLVPQILMMLFSYMHIFRICLKASKESRAKAAQTCTPHLIAAINFSVGCFFEVIQSRFDSNRLSFESRLFLSLYYLTFPPLLNPLIYGISVHAIRVQAIKYICCKK</sequence>
<dbReference type="PANTHER" id="PTHR26451:SF885">
    <property type="entry name" value="OLFACTORY RECEPTOR"/>
    <property type="match status" value="1"/>
</dbReference>
<feature type="transmembrane region" description="Helical" evidence="14">
    <location>
        <begin position="190"/>
        <end position="216"/>
    </location>
</feature>
<dbReference type="InterPro" id="IPR017452">
    <property type="entry name" value="GPCR_Rhodpsn_7TM"/>
</dbReference>
<dbReference type="GO" id="GO:0004984">
    <property type="term" value="F:olfactory receptor activity"/>
    <property type="evidence" value="ECO:0007669"/>
    <property type="project" value="InterPro"/>
</dbReference>
<evidence type="ECO:0000256" key="10">
    <source>
        <dbReference type="ARBA" id="ARBA00023170"/>
    </source>
</evidence>
<dbReference type="SUPFAM" id="SSF81321">
    <property type="entry name" value="Family A G protein-coupled receptor-like"/>
    <property type="match status" value="1"/>
</dbReference>
<keyword evidence="9" id="KW-1015">Disulfide bond</keyword>
<dbReference type="RefSeq" id="XP_023662940.2">
    <property type="nucleotide sequence ID" value="XM_023807172.2"/>
</dbReference>
<keyword evidence="2 14" id="KW-1003">Cell membrane</keyword>
<comment type="similarity">
    <text evidence="13">Belongs to the G-protein coupled receptor 1 family.</text>
</comment>
<dbReference type="GO" id="GO:0005549">
    <property type="term" value="F:odorant binding"/>
    <property type="evidence" value="ECO:0007669"/>
    <property type="project" value="TreeGrafter"/>
</dbReference>
<dbReference type="GO" id="GO:0005886">
    <property type="term" value="C:plasma membrane"/>
    <property type="evidence" value="ECO:0007669"/>
    <property type="project" value="UniProtKB-SubCell"/>
</dbReference>
<dbReference type="Pfam" id="PF13853">
    <property type="entry name" value="7tm_4"/>
    <property type="match status" value="1"/>
</dbReference>
<organism evidence="16 17">
    <name type="scientific">Paramormyrops kingsleyae</name>
    <dbReference type="NCBI Taxonomy" id="1676925"/>
    <lineage>
        <taxon>Eukaryota</taxon>
        <taxon>Metazoa</taxon>
        <taxon>Chordata</taxon>
        <taxon>Craniata</taxon>
        <taxon>Vertebrata</taxon>
        <taxon>Euteleostomi</taxon>
        <taxon>Actinopterygii</taxon>
        <taxon>Neopterygii</taxon>
        <taxon>Teleostei</taxon>
        <taxon>Osteoglossocephala</taxon>
        <taxon>Osteoglossomorpha</taxon>
        <taxon>Osteoglossiformes</taxon>
        <taxon>Mormyridae</taxon>
        <taxon>Paramormyrops</taxon>
    </lineage>
</organism>
<keyword evidence="12 13" id="KW-0807">Transducer</keyword>
<feature type="transmembrane region" description="Helical" evidence="14">
    <location>
        <begin position="139"/>
        <end position="160"/>
    </location>
</feature>
<keyword evidence="7 13" id="KW-0297">G-protein coupled receptor</keyword>
<evidence type="ECO:0000256" key="4">
    <source>
        <dbReference type="ARBA" id="ARBA00022692"/>
    </source>
</evidence>
<keyword evidence="5 14" id="KW-0552">Olfaction</keyword>
<evidence type="ECO:0000256" key="6">
    <source>
        <dbReference type="ARBA" id="ARBA00022989"/>
    </source>
</evidence>
<keyword evidence="4 13" id="KW-0812">Transmembrane</keyword>
<evidence type="ECO:0000256" key="8">
    <source>
        <dbReference type="ARBA" id="ARBA00023136"/>
    </source>
</evidence>
<dbReference type="PRINTS" id="PR00245">
    <property type="entry name" value="OLFACTORYR"/>
</dbReference>
<evidence type="ECO:0000256" key="1">
    <source>
        <dbReference type="ARBA" id="ARBA00004651"/>
    </source>
</evidence>
<keyword evidence="17" id="KW-1185">Reference proteome</keyword>
<evidence type="ECO:0000313" key="16">
    <source>
        <dbReference type="Ensembl" id="ENSPKIP00000031335.1"/>
    </source>
</evidence>
<dbReference type="AlphaFoldDB" id="A0A3B3SM16"/>
<evidence type="ECO:0000313" key="17">
    <source>
        <dbReference type="Proteomes" id="UP000261540"/>
    </source>
</evidence>
<evidence type="ECO:0000256" key="7">
    <source>
        <dbReference type="ARBA" id="ARBA00023040"/>
    </source>
</evidence>
<keyword evidence="6 14" id="KW-1133">Transmembrane helix</keyword>
<dbReference type="PROSITE" id="PS00237">
    <property type="entry name" value="G_PROTEIN_RECEP_F1_1"/>
    <property type="match status" value="1"/>
</dbReference>
<dbReference type="InterPro" id="IPR000276">
    <property type="entry name" value="GPCR_Rhodpsn"/>
</dbReference>
<keyword evidence="3 14" id="KW-0716">Sensory transduction</keyword>
<protein>
    <recommendedName>
        <fullName evidence="14">Olfactory receptor</fullName>
    </recommendedName>
</protein>
<comment type="subcellular location">
    <subcellularLocation>
        <location evidence="1 14">Cell membrane</location>
        <topology evidence="1 14">Multi-pass membrane protein</topology>
    </subcellularLocation>
</comment>
<name>A0A3B3SM16_9TELE</name>